<evidence type="ECO:0000313" key="2">
    <source>
        <dbReference type="EnsemblPlants" id="Bra028077.1-P"/>
    </source>
</evidence>
<reference evidence="2" key="3">
    <citation type="submission" date="2023-03" db="UniProtKB">
        <authorList>
            <consortium name="EnsemblPlants"/>
        </authorList>
    </citation>
    <scope>IDENTIFICATION</scope>
    <source>
        <strain evidence="2">cv. Chiifu-401-42</strain>
    </source>
</reference>
<name>M4EH12_BRACM</name>
<reference evidence="2 3" key="2">
    <citation type="journal article" date="2018" name="Hortic Res">
        <title>Improved Brassica rapa reference genome by single-molecule sequencing and chromosome conformation capture technologies.</title>
        <authorList>
            <person name="Zhang L."/>
            <person name="Cai X."/>
            <person name="Wu J."/>
            <person name="Liu M."/>
            <person name="Grob S."/>
            <person name="Cheng F."/>
            <person name="Liang J."/>
            <person name="Cai C."/>
            <person name="Liu Z."/>
            <person name="Liu B."/>
            <person name="Wang F."/>
            <person name="Li S."/>
            <person name="Liu F."/>
            <person name="Li X."/>
            <person name="Cheng L."/>
            <person name="Yang W."/>
            <person name="Li M.H."/>
            <person name="Grossniklaus U."/>
            <person name="Zheng H."/>
            <person name="Wang X."/>
        </authorList>
    </citation>
    <scope>NUCLEOTIDE SEQUENCE [LARGE SCALE GENOMIC DNA]</scope>
    <source>
        <strain evidence="2 3">cv. Chiifu-401-42</strain>
    </source>
</reference>
<feature type="transmembrane region" description="Helical" evidence="1">
    <location>
        <begin position="21"/>
        <end position="39"/>
    </location>
</feature>
<keyword evidence="3" id="KW-1185">Reference proteome</keyword>
<dbReference type="Proteomes" id="UP000011750">
    <property type="component" value="Chromosome A09"/>
</dbReference>
<evidence type="ECO:0000313" key="3">
    <source>
        <dbReference type="Proteomes" id="UP000011750"/>
    </source>
</evidence>
<keyword evidence="1" id="KW-0472">Membrane</keyword>
<dbReference type="Gene3D" id="1.25.40.470">
    <property type="match status" value="1"/>
</dbReference>
<accession>M4EH12</accession>
<organism evidence="2 3">
    <name type="scientific">Brassica campestris</name>
    <name type="common">Field mustard</name>
    <dbReference type="NCBI Taxonomy" id="3711"/>
    <lineage>
        <taxon>Eukaryota</taxon>
        <taxon>Viridiplantae</taxon>
        <taxon>Streptophyta</taxon>
        <taxon>Embryophyta</taxon>
        <taxon>Tracheophyta</taxon>
        <taxon>Spermatophyta</taxon>
        <taxon>Magnoliopsida</taxon>
        <taxon>eudicotyledons</taxon>
        <taxon>Gunneridae</taxon>
        <taxon>Pentapetalae</taxon>
        <taxon>rosids</taxon>
        <taxon>malvids</taxon>
        <taxon>Brassicales</taxon>
        <taxon>Brassicaceae</taxon>
        <taxon>Brassiceae</taxon>
        <taxon>Brassica</taxon>
    </lineage>
</organism>
<protein>
    <submittedName>
        <fullName evidence="2">Uncharacterized protein</fullName>
    </submittedName>
</protein>
<dbReference type="EnsemblPlants" id="Bra028077.1">
    <property type="protein sequence ID" value="Bra028077.1-P"/>
    <property type="gene ID" value="Bra028077"/>
</dbReference>
<dbReference type="PANTHER" id="PTHR45521:SF2">
    <property type="entry name" value="TRANSDUCIN_WD40 REPEAT-LIKE SUPERFAMILY PROTEIN"/>
    <property type="match status" value="1"/>
</dbReference>
<dbReference type="InParanoid" id="M4EH12"/>
<proteinExistence type="predicted"/>
<dbReference type="Gramene" id="Bra028077.1">
    <property type="protein sequence ID" value="Bra028077.1-P"/>
    <property type="gene ID" value="Bra028077"/>
</dbReference>
<evidence type="ECO:0000256" key="1">
    <source>
        <dbReference type="SAM" id="Phobius"/>
    </source>
</evidence>
<keyword evidence="1" id="KW-0812">Transmembrane</keyword>
<dbReference type="AlphaFoldDB" id="M4EH12"/>
<dbReference type="STRING" id="51351.M4EH12"/>
<keyword evidence="1" id="KW-1133">Transmembrane helix</keyword>
<dbReference type="eggNOG" id="ENOG502QTTC">
    <property type="taxonomic scope" value="Eukaryota"/>
</dbReference>
<dbReference type="InterPro" id="IPR053290">
    <property type="entry name" value="TSET_complex_member"/>
</dbReference>
<dbReference type="PANTHER" id="PTHR45521">
    <property type="entry name" value="TSET COMPLEX MEMBER TSTF"/>
    <property type="match status" value="1"/>
</dbReference>
<reference evidence="2 3" key="1">
    <citation type="journal article" date="2011" name="Nat. Genet.">
        <title>The genome of the mesopolyploid crop species Brassica rapa.</title>
        <authorList>
            <consortium name="Brassica rapa Genome Sequencing Project Consortium"/>
            <person name="Wang X."/>
            <person name="Wang H."/>
            <person name="Wang J."/>
            <person name="Sun R."/>
            <person name="Wu J."/>
            <person name="Liu S."/>
            <person name="Bai Y."/>
            <person name="Mun J.H."/>
            <person name="Bancroft I."/>
            <person name="Cheng F."/>
            <person name="Huang S."/>
            <person name="Li X."/>
            <person name="Hua W."/>
            <person name="Wang J."/>
            <person name="Wang X."/>
            <person name="Freeling M."/>
            <person name="Pires J.C."/>
            <person name="Paterson A.H."/>
            <person name="Chalhoub B."/>
            <person name="Wang B."/>
            <person name="Hayward A."/>
            <person name="Sharpe A.G."/>
            <person name="Park B.S."/>
            <person name="Weisshaar B."/>
            <person name="Liu B."/>
            <person name="Li B."/>
            <person name="Liu B."/>
            <person name="Tong C."/>
            <person name="Song C."/>
            <person name="Duran C."/>
            <person name="Peng C."/>
            <person name="Geng C."/>
            <person name="Koh C."/>
            <person name="Lin C."/>
            <person name="Edwards D."/>
            <person name="Mu D."/>
            <person name="Shen D."/>
            <person name="Soumpourou E."/>
            <person name="Li F."/>
            <person name="Fraser F."/>
            <person name="Conant G."/>
            <person name="Lassalle G."/>
            <person name="King G.J."/>
            <person name="Bonnema G."/>
            <person name="Tang H."/>
            <person name="Wang H."/>
            <person name="Belcram H."/>
            <person name="Zhou H."/>
            <person name="Hirakawa H."/>
            <person name="Abe H."/>
            <person name="Guo H."/>
            <person name="Wang H."/>
            <person name="Jin H."/>
            <person name="Parkin I.A."/>
            <person name="Batley J."/>
            <person name="Kim J.S."/>
            <person name="Just J."/>
            <person name="Li J."/>
            <person name="Xu J."/>
            <person name="Deng J."/>
            <person name="Kim J.A."/>
            <person name="Li J."/>
            <person name="Yu J."/>
            <person name="Meng J."/>
            <person name="Wang J."/>
            <person name="Min J."/>
            <person name="Poulain J."/>
            <person name="Wang J."/>
            <person name="Hatakeyama K."/>
            <person name="Wu K."/>
            <person name="Wang L."/>
            <person name="Fang L."/>
            <person name="Trick M."/>
            <person name="Links M.G."/>
            <person name="Zhao M."/>
            <person name="Jin M."/>
            <person name="Ramchiary N."/>
            <person name="Drou N."/>
            <person name="Berkman P.J."/>
            <person name="Cai Q."/>
            <person name="Huang Q."/>
            <person name="Li R."/>
            <person name="Tabata S."/>
            <person name="Cheng S."/>
            <person name="Zhang S."/>
            <person name="Zhang S."/>
            <person name="Huang S."/>
            <person name="Sato S."/>
            <person name="Sun S."/>
            <person name="Kwon S.J."/>
            <person name="Choi S.R."/>
            <person name="Lee T.H."/>
            <person name="Fan W."/>
            <person name="Zhao X."/>
            <person name="Tan X."/>
            <person name="Xu X."/>
            <person name="Wang Y."/>
            <person name="Qiu Y."/>
            <person name="Yin Y."/>
            <person name="Li Y."/>
            <person name="Du Y."/>
            <person name="Liao Y."/>
            <person name="Lim Y."/>
            <person name="Narusaka Y."/>
            <person name="Wang Y."/>
            <person name="Wang Z."/>
            <person name="Li Z."/>
            <person name="Wang Z."/>
            <person name="Xiong Z."/>
            <person name="Zhang Z."/>
        </authorList>
    </citation>
    <scope>NUCLEOTIDE SEQUENCE [LARGE SCALE GENOMIC DNA]</scope>
    <source>
        <strain evidence="2 3">cv. Chiifu-401-42</strain>
    </source>
</reference>
<sequence>MESDNFVRRIIVALPVKKKNILLRFCVASFNSVMSFLISKSCSLILIRSCSITDCFSAIASIFSRCASSDIAREALKRLATAGSVKGALQGHELRGLALRLANHGELTRLSGLINNLISIGLGRESAFAAAVLGDNALMEKAWQDTGMLAEAVLHAHVFFFLIRSFSFFFI</sequence>
<dbReference type="HOGENOM" id="CLU_1565082_0_0_1"/>